<dbReference type="GO" id="GO:0050661">
    <property type="term" value="F:NADP binding"/>
    <property type="evidence" value="ECO:0007669"/>
    <property type="project" value="InterPro"/>
</dbReference>
<evidence type="ECO:0000313" key="7">
    <source>
        <dbReference type="Proteomes" id="UP000603453"/>
    </source>
</evidence>
<keyword evidence="2" id="KW-0285">Flavoprotein</keyword>
<dbReference type="Gene3D" id="3.50.50.60">
    <property type="entry name" value="FAD/NAD(P)-binding domain"/>
    <property type="match status" value="2"/>
</dbReference>
<keyword evidence="5" id="KW-0560">Oxidoreductase</keyword>
<evidence type="ECO:0000313" key="6">
    <source>
        <dbReference type="EMBL" id="KAG2204111.1"/>
    </source>
</evidence>
<keyword evidence="7" id="KW-1185">Reference proteome</keyword>
<dbReference type="GO" id="GO:0004499">
    <property type="term" value="F:N,N-dimethylaniline monooxygenase activity"/>
    <property type="evidence" value="ECO:0007669"/>
    <property type="project" value="InterPro"/>
</dbReference>
<dbReference type="AlphaFoldDB" id="A0A8H7UZ57"/>
<sequence length="544" mass="62343">MTIANITVKKDWERDTAVRLLLDVKDDSNNIFKEETTLNDQIRFKKPVRRVAVLGAGPAGLPTAKLLQDEGIEVKIYERNAKAGGTWIYNEEKPINPSFPSEIPSKIVAPSFPPKNSTLPFSLTKKIENVKEELLRLTPPTPCYRSLRNNVPTPLLKYKDFDWAANTPWFTSHEKILEYLQNYSTHFGLDQITEYNTSVEHLEEVPNQEGWKVLTKHASNVDNENVKISWKEEKFDAVVVATGHYHAPYVPDLPGLTDWRNKWPDNVIHSKQYRVPEQFKDKSVLLIGNGTSALDIARDISGYAKNLYNSVRKSDHKFDEKYLKLREELSKFVPKNVQRVGNIKSFNLISSKSDKIGDAVVELEDGTRIEGLDYVILCTGYVFNFHFLEGLHSDNHINNKRGSNVNDDHVLVKDGSQVFNLHKDLFYIPNPTLSFVGIPFHIATFSLFEFQSYAVSRVYSGAAKLPTEQDMRDEWHRRELEKGSGREFHALGSEFELAYINDIVKWINRDGIPLGKKKIEGHNQDWIDIRDKSLSELKKSLNID</sequence>
<dbReference type="InterPro" id="IPR050346">
    <property type="entry name" value="FMO-like"/>
</dbReference>
<dbReference type="Proteomes" id="UP000603453">
    <property type="component" value="Unassembled WGS sequence"/>
</dbReference>
<dbReference type="PANTHER" id="PTHR23023">
    <property type="entry name" value="DIMETHYLANILINE MONOOXYGENASE"/>
    <property type="match status" value="1"/>
</dbReference>
<proteinExistence type="inferred from homology"/>
<reference evidence="6" key="1">
    <citation type="submission" date="2020-12" db="EMBL/GenBank/DDBJ databases">
        <title>Metabolic potential, ecology and presence of endohyphal bacteria is reflected in genomic diversity of Mucoromycotina.</title>
        <authorList>
            <person name="Muszewska A."/>
            <person name="Okrasinska A."/>
            <person name="Steczkiewicz K."/>
            <person name="Drgas O."/>
            <person name="Orlowska M."/>
            <person name="Perlinska-Lenart U."/>
            <person name="Aleksandrzak-Piekarczyk T."/>
            <person name="Szatraj K."/>
            <person name="Zielenkiewicz U."/>
            <person name="Pilsyk S."/>
            <person name="Malc E."/>
            <person name="Mieczkowski P."/>
            <person name="Kruszewska J.S."/>
            <person name="Biernat P."/>
            <person name="Pawlowska J."/>
        </authorList>
    </citation>
    <scope>NUCLEOTIDE SEQUENCE</scope>
    <source>
        <strain evidence="6">WA0000017839</strain>
    </source>
</reference>
<evidence type="ECO:0000256" key="1">
    <source>
        <dbReference type="ARBA" id="ARBA00009183"/>
    </source>
</evidence>
<evidence type="ECO:0000256" key="5">
    <source>
        <dbReference type="ARBA" id="ARBA00023002"/>
    </source>
</evidence>
<dbReference type="InterPro" id="IPR020946">
    <property type="entry name" value="Flavin_mOase-like"/>
</dbReference>
<keyword evidence="4" id="KW-0521">NADP</keyword>
<name>A0A8H7UZ57_9FUNG</name>
<organism evidence="6 7">
    <name type="scientific">Mucor saturninus</name>
    <dbReference type="NCBI Taxonomy" id="64648"/>
    <lineage>
        <taxon>Eukaryota</taxon>
        <taxon>Fungi</taxon>
        <taxon>Fungi incertae sedis</taxon>
        <taxon>Mucoromycota</taxon>
        <taxon>Mucoromycotina</taxon>
        <taxon>Mucoromycetes</taxon>
        <taxon>Mucorales</taxon>
        <taxon>Mucorineae</taxon>
        <taxon>Mucoraceae</taxon>
        <taxon>Mucor</taxon>
    </lineage>
</organism>
<accession>A0A8H7UZ57</accession>
<dbReference type="GO" id="GO:0050660">
    <property type="term" value="F:flavin adenine dinucleotide binding"/>
    <property type="evidence" value="ECO:0007669"/>
    <property type="project" value="InterPro"/>
</dbReference>
<comment type="caution">
    <text evidence="6">The sequence shown here is derived from an EMBL/GenBank/DDBJ whole genome shotgun (WGS) entry which is preliminary data.</text>
</comment>
<dbReference type="EMBL" id="JAEPRD010000046">
    <property type="protein sequence ID" value="KAG2204111.1"/>
    <property type="molecule type" value="Genomic_DNA"/>
</dbReference>
<dbReference type="InterPro" id="IPR036188">
    <property type="entry name" value="FAD/NAD-bd_sf"/>
</dbReference>
<evidence type="ECO:0000256" key="4">
    <source>
        <dbReference type="ARBA" id="ARBA00022857"/>
    </source>
</evidence>
<gene>
    <name evidence="6" type="ORF">INT47_011594</name>
</gene>
<dbReference type="InterPro" id="IPR000960">
    <property type="entry name" value="Flavin_mOase"/>
</dbReference>
<dbReference type="SUPFAM" id="SSF51905">
    <property type="entry name" value="FAD/NAD(P)-binding domain"/>
    <property type="match status" value="2"/>
</dbReference>
<comment type="similarity">
    <text evidence="1">Belongs to the FMO family.</text>
</comment>
<evidence type="ECO:0008006" key="8">
    <source>
        <dbReference type="Google" id="ProtNLM"/>
    </source>
</evidence>
<keyword evidence="3" id="KW-0274">FAD</keyword>
<protein>
    <recommendedName>
        <fullName evidence="8">Flavin-containing monooxygenase</fullName>
    </recommendedName>
</protein>
<dbReference type="Pfam" id="PF13450">
    <property type="entry name" value="NAD_binding_8"/>
    <property type="match status" value="1"/>
</dbReference>
<dbReference type="Pfam" id="PF00743">
    <property type="entry name" value="FMO-like"/>
    <property type="match status" value="2"/>
</dbReference>
<evidence type="ECO:0000256" key="2">
    <source>
        <dbReference type="ARBA" id="ARBA00022630"/>
    </source>
</evidence>
<dbReference type="PRINTS" id="PR00419">
    <property type="entry name" value="ADXRDTASE"/>
</dbReference>
<dbReference type="OrthoDB" id="66881at2759"/>
<dbReference type="PIRSF" id="PIRSF000332">
    <property type="entry name" value="FMO"/>
    <property type="match status" value="1"/>
</dbReference>
<evidence type="ECO:0000256" key="3">
    <source>
        <dbReference type="ARBA" id="ARBA00022827"/>
    </source>
</evidence>